<gene>
    <name evidence="2" type="ORF">Aspvir_006254</name>
</gene>
<evidence type="ECO:0000313" key="2">
    <source>
        <dbReference type="EMBL" id="GIK02206.1"/>
    </source>
</evidence>
<proteinExistence type="predicted"/>
<name>A0A9P3BYM2_ASPVI</name>
<sequence>MFNAKITTKWRKEIQDIGEDVNEQMLDWIIEEVQWKSTIFPDAKHIVAYDIGVVKSDVDIPEELRRVLVSIQTSIINTMPAETLLPLLADDQAAGSKSPGAVPFQTIHVLNADWLNLPSERKDEDITAFFPQVLRENL</sequence>
<accession>A0A9P3BYM2</accession>
<dbReference type="Pfam" id="PF14033">
    <property type="entry name" value="DUF4246"/>
    <property type="match status" value="1"/>
</dbReference>
<reference evidence="2 3" key="1">
    <citation type="submission" date="2021-02" db="EMBL/GenBank/DDBJ databases">
        <title>Pan-genome distribution and transcriptional activeness of fungal secondary metabolism genes in Aspergillus section Fumigati.</title>
        <authorList>
            <person name="Takahashi H."/>
            <person name="Umemura M."/>
            <person name="Ninomiya A."/>
            <person name="Kusuya Y."/>
            <person name="Urayama S."/>
            <person name="Shimizu M."/>
            <person name="Watanabe A."/>
            <person name="Kamei K."/>
            <person name="Yaguchi T."/>
            <person name="Hagiwara D."/>
        </authorList>
    </citation>
    <scope>NUCLEOTIDE SEQUENCE [LARGE SCALE GENOMIC DNA]</scope>
    <source>
        <strain evidence="2 3">IFM 47045</strain>
    </source>
</reference>
<evidence type="ECO:0000259" key="1">
    <source>
        <dbReference type="Pfam" id="PF14033"/>
    </source>
</evidence>
<protein>
    <recommendedName>
        <fullName evidence="1">DUF4246 domain-containing protein</fullName>
    </recommendedName>
</protein>
<dbReference type="InterPro" id="IPR049192">
    <property type="entry name" value="DUF4246_C"/>
</dbReference>
<organism evidence="2 3">
    <name type="scientific">Aspergillus viridinutans</name>
    <dbReference type="NCBI Taxonomy" id="75553"/>
    <lineage>
        <taxon>Eukaryota</taxon>
        <taxon>Fungi</taxon>
        <taxon>Dikarya</taxon>
        <taxon>Ascomycota</taxon>
        <taxon>Pezizomycotina</taxon>
        <taxon>Eurotiomycetes</taxon>
        <taxon>Eurotiomycetidae</taxon>
        <taxon>Eurotiales</taxon>
        <taxon>Aspergillaceae</taxon>
        <taxon>Aspergillus</taxon>
        <taxon>Aspergillus subgen. Fumigati</taxon>
    </lineage>
</organism>
<comment type="caution">
    <text evidence="2">The sequence shown here is derived from an EMBL/GenBank/DDBJ whole genome shotgun (WGS) entry which is preliminary data.</text>
</comment>
<dbReference type="GeneID" id="66934236"/>
<evidence type="ECO:0000313" key="3">
    <source>
        <dbReference type="Proteomes" id="UP000710440"/>
    </source>
</evidence>
<dbReference type="Proteomes" id="UP000710440">
    <property type="component" value="Unassembled WGS sequence"/>
</dbReference>
<dbReference type="EMBL" id="BOPL01000004">
    <property type="protein sequence ID" value="GIK02206.1"/>
    <property type="molecule type" value="Genomic_DNA"/>
</dbReference>
<keyword evidence="3" id="KW-1185">Reference proteome</keyword>
<feature type="domain" description="DUF4246" evidence="1">
    <location>
        <begin position="23"/>
        <end position="72"/>
    </location>
</feature>
<dbReference type="RefSeq" id="XP_043125392.1">
    <property type="nucleotide sequence ID" value="XM_043269457.1"/>
</dbReference>
<dbReference type="AlphaFoldDB" id="A0A9P3BYM2"/>